<feature type="transmembrane region" description="Helical" evidence="1">
    <location>
        <begin position="688"/>
        <end position="712"/>
    </location>
</feature>
<keyword evidence="3" id="KW-1185">Reference proteome</keyword>
<dbReference type="AlphaFoldDB" id="A0A9N8F0W3"/>
<keyword evidence="1" id="KW-0472">Membrane</keyword>
<feature type="transmembrane region" description="Helical" evidence="1">
    <location>
        <begin position="174"/>
        <end position="201"/>
    </location>
</feature>
<dbReference type="Gene3D" id="1.10.1200.10">
    <property type="entry name" value="ACP-like"/>
    <property type="match status" value="1"/>
</dbReference>
<dbReference type="Proteomes" id="UP001153069">
    <property type="component" value="Unassembled WGS sequence"/>
</dbReference>
<feature type="transmembrane region" description="Helical" evidence="1">
    <location>
        <begin position="221"/>
        <end position="248"/>
    </location>
</feature>
<evidence type="ECO:0000313" key="2">
    <source>
        <dbReference type="EMBL" id="CAB9529171.1"/>
    </source>
</evidence>
<keyword evidence="1" id="KW-0812">Transmembrane</keyword>
<dbReference type="Gene3D" id="2.160.10.10">
    <property type="entry name" value="Hexapeptide repeat proteins"/>
    <property type="match status" value="1"/>
</dbReference>
<comment type="caution">
    <text evidence="2">The sequence shown here is derived from an EMBL/GenBank/DDBJ whole genome shotgun (WGS) entry which is preliminary data.</text>
</comment>
<dbReference type="SUPFAM" id="SSF51161">
    <property type="entry name" value="Trimeric LpxA-like enzymes"/>
    <property type="match status" value="1"/>
</dbReference>
<proteinExistence type="predicted"/>
<dbReference type="InterPro" id="IPR036736">
    <property type="entry name" value="ACP-like_sf"/>
</dbReference>
<dbReference type="EMBL" id="CAICTM010002416">
    <property type="protein sequence ID" value="CAB9529171.1"/>
    <property type="molecule type" value="Genomic_DNA"/>
</dbReference>
<organism evidence="2 3">
    <name type="scientific">Seminavis robusta</name>
    <dbReference type="NCBI Taxonomy" id="568900"/>
    <lineage>
        <taxon>Eukaryota</taxon>
        <taxon>Sar</taxon>
        <taxon>Stramenopiles</taxon>
        <taxon>Ochrophyta</taxon>
        <taxon>Bacillariophyta</taxon>
        <taxon>Bacillariophyceae</taxon>
        <taxon>Bacillariophycidae</taxon>
        <taxon>Naviculales</taxon>
        <taxon>Naviculaceae</taxon>
        <taxon>Seminavis</taxon>
    </lineage>
</organism>
<feature type="transmembrane region" description="Helical" evidence="1">
    <location>
        <begin position="455"/>
        <end position="476"/>
    </location>
</feature>
<accession>A0A9N8F0W3</accession>
<dbReference type="InterPro" id="IPR011004">
    <property type="entry name" value="Trimer_LpxA-like_sf"/>
</dbReference>
<keyword evidence="1" id="KW-1133">Transmembrane helix</keyword>
<feature type="transmembrane region" description="Helical" evidence="1">
    <location>
        <begin position="660"/>
        <end position="682"/>
    </location>
</feature>
<sequence length="845" mass="94599">MLSRRALHYFGKLNLSCAEKFGYIPLEPESKQLALDEDYWLSKFDQWGLVNHSAKARTEDPYRQHDAAVSGAVGPDKGSAKFAKIIESILNSEVDTNKSWLENGLTSLNGAELRNQVEEEMFVMLPPNFEHLYPTPKALSVFLTTSKGESFPTQDLFDHPGFLWNSSESSLSQLLLGVIQASGILVILLLLFVSVVPSYFLVTWVLGNCDSNEEGECRGPFFWALLPLALPLFLLSFSVIVVLCKFAVVRKYRAQQFQLLSWDYACWWFVDRILDIWESLVGQFLLDTKFIWILYWLLGTNLAWSAKIESYIREFDLVTVGDNAVISHPMKCRKFSHSNGDDNPKITFYPIVVGKHCKISGMVSPGAKIGDDSKVEKLSVVEEGAMVPDGVLAQGNPAYNAGSFEHQESLGLEESMLDIFKIFWIVLEAYHFFALSFLVHVALNSILPDWRYATILHWILLVPVSSLLALLTSIALKWVLIGKRDPLDVYEGSLYHQATNWACDFHFRVASWTLTPFFGQSRLWNFILFLHGLDVDMDSCINNPYLIFPPSKVDFVKIHKSFVATISLDFSKKGEASKIEIINSSVGYGVNLHAGVKMMQSTIPPRTNVPDSIYDLNQSCQSLNANLILPEVVQMLLNVVLFASIIPSYELGLFATKSSFMMITLCGLAAAFILQLFIWLLLTWVAEWLLLALPNHLQFSLVGVYINHVWIFRVGNWLEMLLYGTPMFAYYARFMGADVEADFWYFGHAIYEYRKLHVHGGCSTIVDSSSLNGHYVDGGGLTIGDCHVSGVVHPGCFAIAGSIVAGEENGPWKVFLKAAKDRAGISGGSSRHTTSDEALGVYTSV</sequence>
<evidence type="ECO:0000256" key="1">
    <source>
        <dbReference type="SAM" id="Phobius"/>
    </source>
</evidence>
<protein>
    <submittedName>
        <fullName evidence="2">Non-ribosomal peptide synthetase</fullName>
    </submittedName>
</protein>
<name>A0A9N8F0W3_9STRA</name>
<reference evidence="2" key="1">
    <citation type="submission" date="2020-06" db="EMBL/GenBank/DDBJ databases">
        <authorList>
            <consortium name="Plant Systems Biology data submission"/>
        </authorList>
    </citation>
    <scope>NUCLEOTIDE SEQUENCE</scope>
    <source>
        <strain evidence="2">D6</strain>
    </source>
</reference>
<feature type="transmembrane region" description="Helical" evidence="1">
    <location>
        <begin position="422"/>
        <end position="443"/>
    </location>
</feature>
<evidence type="ECO:0000313" key="3">
    <source>
        <dbReference type="Proteomes" id="UP001153069"/>
    </source>
</evidence>
<gene>
    <name evidence="2" type="ORF">SEMRO_2418_G326980.1</name>
</gene>
<dbReference type="SUPFAM" id="SSF47336">
    <property type="entry name" value="ACP-like"/>
    <property type="match status" value="1"/>
</dbReference>